<accession>A0AAD3TJY6</accession>
<sequence>MFGQSDLHSSPQIFAAKEPVIQEVNTDDEGEGEIVDGNIDDHRRSSSSSKEPFVVHPDDEVDDGNRKDVCGRTNYNLVPGTQAQTFKFHSCKVTHGGVDGAYYTSSGTRRIDSGVLMEEWKEADRITGQATHRISRGMNDKGHSITRKLNSDGKVETLQTLHNLNEDELTGFEKAWKDNAEKNPLSWTDAFSTRQDAGSSSNRRSDQGGWLLPFVGPQTRPWAIGLGQNDSGGGTGTGTTSSTSAGRTKKVVRINID</sequence>
<feature type="region of interest" description="Disordered" evidence="5">
    <location>
        <begin position="1"/>
        <end position="67"/>
    </location>
</feature>
<feature type="compositionally biased region" description="Acidic residues" evidence="5">
    <location>
        <begin position="25"/>
        <end position="34"/>
    </location>
</feature>
<evidence type="ECO:0000256" key="2">
    <source>
        <dbReference type="ARBA" id="ARBA00008332"/>
    </source>
</evidence>
<evidence type="ECO:0000256" key="1">
    <source>
        <dbReference type="ARBA" id="ARBA00004496"/>
    </source>
</evidence>
<comment type="caution">
    <text evidence="6">The sequence shown here is derived from an EMBL/GenBank/DDBJ whole genome shotgun (WGS) entry which is preliminary data.</text>
</comment>
<name>A0AAD3TJY6_NEPGR</name>
<dbReference type="InterPro" id="IPR019376">
    <property type="entry name" value="Myeloid_leukemia_factor"/>
</dbReference>
<gene>
    <name evidence="6" type="ORF">Nepgr_033123</name>
</gene>
<keyword evidence="7" id="KW-1185">Reference proteome</keyword>
<comment type="subcellular location">
    <subcellularLocation>
        <location evidence="1">Cytoplasm</location>
    </subcellularLocation>
</comment>
<evidence type="ECO:0000256" key="4">
    <source>
        <dbReference type="ARBA" id="ARBA00022553"/>
    </source>
</evidence>
<evidence type="ECO:0000256" key="5">
    <source>
        <dbReference type="SAM" id="MobiDB-lite"/>
    </source>
</evidence>
<dbReference type="AlphaFoldDB" id="A0AAD3TJY6"/>
<keyword evidence="4" id="KW-0597">Phosphoprotein</keyword>
<feature type="compositionally biased region" description="Polar residues" evidence="5">
    <location>
        <begin position="1"/>
        <end position="12"/>
    </location>
</feature>
<keyword evidence="3" id="KW-0963">Cytoplasm</keyword>
<evidence type="ECO:0000313" key="7">
    <source>
        <dbReference type="Proteomes" id="UP001279734"/>
    </source>
</evidence>
<proteinExistence type="inferred from homology"/>
<protein>
    <submittedName>
        <fullName evidence="6">Uncharacterized protein</fullName>
    </submittedName>
</protein>
<reference evidence="6" key="1">
    <citation type="submission" date="2023-05" db="EMBL/GenBank/DDBJ databases">
        <title>Nepenthes gracilis genome sequencing.</title>
        <authorList>
            <person name="Fukushima K."/>
        </authorList>
    </citation>
    <scope>NUCLEOTIDE SEQUENCE</scope>
    <source>
        <strain evidence="6">SING2019-196</strain>
    </source>
</reference>
<dbReference type="Proteomes" id="UP001279734">
    <property type="component" value="Unassembled WGS sequence"/>
</dbReference>
<evidence type="ECO:0000256" key="3">
    <source>
        <dbReference type="ARBA" id="ARBA00022490"/>
    </source>
</evidence>
<dbReference type="Pfam" id="PF10248">
    <property type="entry name" value="Mlf1IP"/>
    <property type="match status" value="1"/>
</dbReference>
<dbReference type="PANTHER" id="PTHR13105">
    <property type="entry name" value="MYELOID LEUKEMIA FACTOR"/>
    <property type="match status" value="1"/>
</dbReference>
<dbReference type="EMBL" id="BSYO01000040">
    <property type="protein sequence ID" value="GMH31280.1"/>
    <property type="molecule type" value="Genomic_DNA"/>
</dbReference>
<feature type="compositionally biased region" description="Polar residues" evidence="5">
    <location>
        <begin position="192"/>
        <end position="202"/>
    </location>
</feature>
<evidence type="ECO:0000313" key="6">
    <source>
        <dbReference type="EMBL" id="GMH31280.1"/>
    </source>
</evidence>
<comment type="similarity">
    <text evidence="2">Belongs to the MLF family.</text>
</comment>
<dbReference type="GO" id="GO:0005737">
    <property type="term" value="C:cytoplasm"/>
    <property type="evidence" value="ECO:0007669"/>
    <property type="project" value="UniProtKB-SubCell"/>
</dbReference>
<organism evidence="6 7">
    <name type="scientific">Nepenthes gracilis</name>
    <name type="common">Slender pitcher plant</name>
    <dbReference type="NCBI Taxonomy" id="150966"/>
    <lineage>
        <taxon>Eukaryota</taxon>
        <taxon>Viridiplantae</taxon>
        <taxon>Streptophyta</taxon>
        <taxon>Embryophyta</taxon>
        <taxon>Tracheophyta</taxon>
        <taxon>Spermatophyta</taxon>
        <taxon>Magnoliopsida</taxon>
        <taxon>eudicotyledons</taxon>
        <taxon>Gunneridae</taxon>
        <taxon>Pentapetalae</taxon>
        <taxon>Caryophyllales</taxon>
        <taxon>Nepenthaceae</taxon>
        <taxon>Nepenthes</taxon>
    </lineage>
</organism>
<feature type="compositionally biased region" description="Basic residues" evidence="5">
    <location>
        <begin position="247"/>
        <end position="257"/>
    </location>
</feature>
<feature type="region of interest" description="Disordered" evidence="5">
    <location>
        <begin position="192"/>
        <end position="257"/>
    </location>
</feature>